<keyword evidence="3" id="KW-1185">Reference proteome</keyword>
<name>S7TDM7_DESML</name>
<dbReference type="SUPFAM" id="SSF52540">
    <property type="entry name" value="P-loop containing nucleoside triphosphate hydrolases"/>
    <property type="match status" value="1"/>
</dbReference>
<evidence type="ECO:0000313" key="2">
    <source>
        <dbReference type="EMBL" id="EPR34690.1"/>
    </source>
</evidence>
<evidence type="ECO:0000259" key="1">
    <source>
        <dbReference type="Pfam" id="PF00350"/>
    </source>
</evidence>
<organism evidence="2 3">
    <name type="scientific">Desulfococcus multivorans DSM 2059</name>
    <dbReference type="NCBI Taxonomy" id="1121405"/>
    <lineage>
        <taxon>Bacteria</taxon>
        <taxon>Pseudomonadati</taxon>
        <taxon>Thermodesulfobacteriota</taxon>
        <taxon>Desulfobacteria</taxon>
        <taxon>Desulfobacterales</taxon>
        <taxon>Desulfococcaceae</taxon>
        <taxon>Desulfococcus</taxon>
    </lineage>
</organism>
<dbReference type="Proteomes" id="UP000014977">
    <property type="component" value="Unassembled WGS sequence"/>
</dbReference>
<proteinExistence type="predicted"/>
<reference evidence="2 3" key="1">
    <citation type="journal article" date="2013" name="Genome Announc.">
        <title>Draft genome sequences for three mercury-methylating, sulfate-reducing bacteria.</title>
        <authorList>
            <person name="Brown S.D."/>
            <person name="Hurt R.A.Jr."/>
            <person name="Gilmour C.C."/>
            <person name="Elias D.A."/>
        </authorList>
    </citation>
    <scope>NUCLEOTIDE SEQUENCE [LARGE SCALE GENOMIC DNA]</scope>
    <source>
        <strain evidence="2 3">DSM 2059</strain>
    </source>
</reference>
<dbReference type="Pfam" id="PF00350">
    <property type="entry name" value="Dynamin_N"/>
    <property type="match status" value="1"/>
</dbReference>
<dbReference type="OrthoDB" id="9802035at2"/>
<dbReference type="InterPro" id="IPR045063">
    <property type="entry name" value="Dynamin_N"/>
</dbReference>
<feature type="domain" description="Dynamin N-terminal" evidence="1">
    <location>
        <begin position="48"/>
        <end position="217"/>
    </location>
</feature>
<comment type="caution">
    <text evidence="2">The sequence shown here is derived from an EMBL/GenBank/DDBJ whole genome shotgun (WGS) entry which is preliminary data.</text>
</comment>
<gene>
    <name evidence="2" type="ORF">dsmv_3262</name>
</gene>
<sequence>MLPERQGRDAIAHRLNVLITLVRAARFFDIEARAKVEKELLLGGISRIAVVGEAASGKSTFINRKVLSEDILPMTGGTAVPVEIHNSPDRRMEIIPYVERSNFPMTGNGMKSGGMTGLQVCEGPAVIIADPTPADVMRHVSGSTLEARERLAETTARVRIFLDTSAPTGLILVDTPGIGPVNRATVATRYRILPGCDDIFFLPLDRVLSSAERAFLDSPALTGRRIRSLLPGAGWSRQDSDESSSWSVAAHDRRFTFAVRAEPVIRHQAFLARTRCDAEMSARRKSATECRRIETEIGILETEIRIEAAKQLSRLNVDLTALKTRMSEVIERKITTAAEGISLPVLTTLESAVAGCTAETMAAIQSLAKQYESKSRELLAPWNVLIQRELGVVTVPGEHRGFHARVLAAIALARINPYSILADILPGMLTCKPAVIVHRLEAIAMDVPRRVESVFRPVEELFPAEWNDEINGRMNTVRQGISAARRGPMEFERESLLRTIRTKLHAIARKNRL</sequence>
<dbReference type="Gene3D" id="3.40.50.300">
    <property type="entry name" value="P-loop containing nucleotide triphosphate hydrolases"/>
    <property type="match status" value="1"/>
</dbReference>
<protein>
    <submittedName>
        <fullName evidence="2">Dynamin family protein</fullName>
    </submittedName>
</protein>
<dbReference type="InterPro" id="IPR027417">
    <property type="entry name" value="P-loop_NTPase"/>
</dbReference>
<dbReference type="STRING" id="897.B2D07_19465"/>
<dbReference type="EMBL" id="ATHJ01000111">
    <property type="protein sequence ID" value="EPR34690.1"/>
    <property type="molecule type" value="Genomic_DNA"/>
</dbReference>
<evidence type="ECO:0000313" key="3">
    <source>
        <dbReference type="Proteomes" id="UP000014977"/>
    </source>
</evidence>
<dbReference type="RefSeq" id="WP_020878352.1">
    <property type="nucleotide sequence ID" value="NZ_ATHJ01000111.1"/>
</dbReference>
<accession>S7TDM7</accession>
<dbReference type="AlphaFoldDB" id="S7TDM7"/>